<dbReference type="Proteomes" id="UP001148838">
    <property type="component" value="Unassembled WGS sequence"/>
</dbReference>
<sequence length="650" mass="72491">MTTYPQGSIPVAARSRLYIGANPKSRGKKTKLPFLEQNHRRLHLEHNMNRYILVCSLLLYRCLGVSFASQCFSSGSSSLKFSLSSSRNSTGHWIAQVKLGHGAGLKEIGPWEVDVDHSLMKCEGQDSVFLVATITAPSITFIPNASLGYNLVAGLGYYKFHTDPKTWHEAQNICEKEGTHLAVINSEYEAKVLTNMGDFTWAYVGFHDNYVDGQYVTIFNDQHLLWLLCRSLLYLQMVKLGHGAGSNDSGPWEVDIDHTIAKCEGQDSIMVVATVSGEEFKNILHKGQYSPSFTFKPPLGLGYELVPGLGYYKLHTDVKTWHEALKACEQEGAHLAIINSEAEAKSLAPFWDMNPKILDGGSNNWAHVGFHDQYKEGQYLTIFNQSLAAAGLELNRLDHNMYRYLLTLFMLFFCYIGHSFALECVSSDYKSLKFSLSSRRNSTGHWIAQVKLGHGAGSNDSGPWEVDIDHTIAKCEGQDSIMVVATVAAPSFTFKPPRGLGYDLVPGFGYYKLHTDVKTWHEALKACEQEGAHLAIINSEAEAKSLTPFWDMNPKILDGGANDWAHVGFHDQYKEGQYLTIFKLRTLDEVNVIIHFNISDQSLVAAGYVKWYPGEPHGAGSNCGCVIRRENLLADIICTAKQPFFCEIEL</sequence>
<dbReference type="PANTHER" id="PTHR22803">
    <property type="entry name" value="MANNOSE, PHOSPHOLIPASE, LECTIN RECEPTOR RELATED"/>
    <property type="match status" value="1"/>
</dbReference>
<name>A0ABQ8TIV8_PERAM</name>
<dbReference type="SUPFAM" id="SSF56436">
    <property type="entry name" value="C-type lectin-like"/>
    <property type="match status" value="3"/>
</dbReference>
<dbReference type="PROSITE" id="PS50041">
    <property type="entry name" value="C_TYPE_LECTIN_2"/>
    <property type="match status" value="1"/>
</dbReference>
<comment type="caution">
    <text evidence="2">The sequence shown here is derived from an EMBL/GenBank/DDBJ whole genome shotgun (WGS) entry which is preliminary data.</text>
</comment>
<accession>A0ABQ8TIV8</accession>
<evidence type="ECO:0000259" key="1">
    <source>
        <dbReference type="PROSITE" id="PS50041"/>
    </source>
</evidence>
<keyword evidence="3" id="KW-1185">Reference proteome</keyword>
<feature type="domain" description="C-type lectin" evidence="1">
    <location>
        <begin position="511"/>
        <end position="647"/>
    </location>
</feature>
<dbReference type="CDD" id="cd00037">
    <property type="entry name" value="CLECT"/>
    <property type="match status" value="3"/>
</dbReference>
<gene>
    <name evidence="2" type="ORF">ANN_12892</name>
</gene>
<reference evidence="2 3" key="1">
    <citation type="journal article" date="2022" name="Allergy">
        <title>Genome assembly and annotation of Periplaneta americana reveal a comprehensive cockroach allergen profile.</title>
        <authorList>
            <person name="Wang L."/>
            <person name="Xiong Q."/>
            <person name="Saelim N."/>
            <person name="Wang L."/>
            <person name="Nong W."/>
            <person name="Wan A.T."/>
            <person name="Shi M."/>
            <person name="Liu X."/>
            <person name="Cao Q."/>
            <person name="Hui J.H.L."/>
            <person name="Sookrung N."/>
            <person name="Leung T.F."/>
            <person name="Tungtrongchitr A."/>
            <person name="Tsui S.K.W."/>
        </authorList>
    </citation>
    <scope>NUCLEOTIDE SEQUENCE [LARGE SCALE GENOMIC DNA]</scope>
    <source>
        <strain evidence="2">PWHHKU_190912</strain>
    </source>
</reference>
<dbReference type="InterPro" id="IPR050111">
    <property type="entry name" value="C-type_lectin/snaclec_domain"/>
</dbReference>
<dbReference type="EMBL" id="JAJSOF020000009">
    <property type="protein sequence ID" value="KAJ4446198.1"/>
    <property type="molecule type" value="Genomic_DNA"/>
</dbReference>
<dbReference type="InterPro" id="IPR016186">
    <property type="entry name" value="C-type_lectin-like/link_sf"/>
</dbReference>
<dbReference type="InterPro" id="IPR016187">
    <property type="entry name" value="CTDL_fold"/>
</dbReference>
<dbReference type="SMART" id="SM00034">
    <property type="entry name" value="CLECT"/>
    <property type="match status" value="3"/>
</dbReference>
<dbReference type="Pfam" id="PF00059">
    <property type="entry name" value="Lectin_C"/>
    <property type="match status" value="2"/>
</dbReference>
<dbReference type="InterPro" id="IPR001304">
    <property type="entry name" value="C-type_lectin-like"/>
</dbReference>
<dbReference type="Gene3D" id="3.10.100.10">
    <property type="entry name" value="Mannose-Binding Protein A, subunit A"/>
    <property type="match status" value="3"/>
</dbReference>
<proteinExistence type="predicted"/>
<organism evidence="2 3">
    <name type="scientific">Periplaneta americana</name>
    <name type="common">American cockroach</name>
    <name type="synonym">Blatta americana</name>
    <dbReference type="NCBI Taxonomy" id="6978"/>
    <lineage>
        <taxon>Eukaryota</taxon>
        <taxon>Metazoa</taxon>
        <taxon>Ecdysozoa</taxon>
        <taxon>Arthropoda</taxon>
        <taxon>Hexapoda</taxon>
        <taxon>Insecta</taxon>
        <taxon>Pterygota</taxon>
        <taxon>Neoptera</taxon>
        <taxon>Polyneoptera</taxon>
        <taxon>Dictyoptera</taxon>
        <taxon>Blattodea</taxon>
        <taxon>Blattoidea</taxon>
        <taxon>Blattidae</taxon>
        <taxon>Blattinae</taxon>
        <taxon>Periplaneta</taxon>
    </lineage>
</organism>
<evidence type="ECO:0000313" key="2">
    <source>
        <dbReference type="EMBL" id="KAJ4446198.1"/>
    </source>
</evidence>
<evidence type="ECO:0000313" key="3">
    <source>
        <dbReference type="Proteomes" id="UP001148838"/>
    </source>
</evidence>
<protein>
    <recommendedName>
        <fullName evidence="1">C-type lectin domain-containing protein</fullName>
    </recommendedName>
</protein>